<dbReference type="Proteomes" id="UP001162029">
    <property type="component" value="Unassembled WGS sequence"/>
</dbReference>
<feature type="compositionally biased region" description="Low complexity" evidence="1">
    <location>
        <begin position="330"/>
        <end position="343"/>
    </location>
</feature>
<reference evidence="2" key="1">
    <citation type="submission" date="2022-12" db="EMBL/GenBank/DDBJ databases">
        <authorList>
            <person name="Webb A."/>
        </authorList>
    </citation>
    <scope>NUCLEOTIDE SEQUENCE</scope>
    <source>
        <strain evidence="2">Pd1</strain>
    </source>
</reference>
<accession>A0AAV0T6K6</accession>
<feature type="region of interest" description="Disordered" evidence="1">
    <location>
        <begin position="388"/>
        <end position="424"/>
    </location>
</feature>
<comment type="caution">
    <text evidence="2">The sequence shown here is derived from an EMBL/GenBank/DDBJ whole genome shotgun (WGS) entry which is preliminary data.</text>
</comment>
<protein>
    <submittedName>
        <fullName evidence="2">Uncharacterized protein</fullName>
    </submittedName>
</protein>
<evidence type="ECO:0000313" key="2">
    <source>
        <dbReference type="EMBL" id="CAI5713563.1"/>
    </source>
</evidence>
<sequence>MGMLDLLGTRRWHGFIALRNGKFQKERKRAEKKRLRLNQRSESILSGTSGEQADASVAWLHTTYDSSPVPVCSQPNKSDTESFLLGLRRRSSDYQRPSIENVAMLEEPLLSRSFSDPFRSPVGVAGHHQCQTVIEMVHRDAVRGPKLLQDPLKRDVNGLAQKHEIDEVRKLARSGSGRPSRGLSDQSTLSRSTNSYVNTTSFTLDPQDETHDETRSNQLLNEKSTMQGQVTTLAQEEQPLPHELLCSPVHCRPSSMDFEVEAAGGYAPPRVRGMVAVPVVVDETNVQRKRVLNLKRTNDCSQAMRERANVLQYMHRKASDASSVAGSIPRSPARMSESSSDSSRFGDQTSGKSMRFRNSSFSFFDKLSSDLESSAHGLDSLVDEAEFKTESLSRGSMSSVATGRSSIVDEQRPIGGGITTSSHN</sequence>
<feature type="region of interest" description="Disordered" evidence="1">
    <location>
        <begin position="319"/>
        <end position="351"/>
    </location>
</feature>
<dbReference type="EMBL" id="CANTFM010000161">
    <property type="protein sequence ID" value="CAI5713563.1"/>
    <property type="molecule type" value="Genomic_DNA"/>
</dbReference>
<feature type="compositionally biased region" description="Polar residues" evidence="1">
    <location>
        <begin position="183"/>
        <end position="204"/>
    </location>
</feature>
<feature type="compositionally biased region" description="Polar residues" evidence="1">
    <location>
        <begin position="392"/>
        <end position="405"/>
    </location>
</feature>
<evidence type="ECO:0000256" key="1">
    <source>
        <dbReference type="SAM" id="MobiDB-lite"/>
    </source>
</evidence>
<dbReference type="AlphaFoldDB" id="A0AAV0T6K6"/>
<feature type="region of interest" description="Disordered" evidence="1">
    <location>
        <begin position="170"/>
        <end position="218"/>
    </location>
</feature>
<keyword evidence="3" id="KW-1185">Reference proteome</keyword>
<organism evidence="2 3">
    <name type="scientific">Peronospora destructor</name>
    <dbReference type="NCBI Taxonomy" id="86335"/>
    <lineage>
        <taxon>Eukaryota</taxon>
        <taxon>Sar</taxon>
        <taxon>Stramenopiles</taxon>
        <taxon>Oomycota</taxon>
        <taxon>Peronosporomycetes</taxon>
        <taxon>Peronosporales</taxon>
        <taxon>Peronosporaceae</taxon>
        <taxon>Peronospora</taxon>
    </lineage>
</organism>
<gene>
    <name evidence="2" type="ORF">PDE001_LOCUS985</name>
</gene>
<proteinExistence type="predicted"/>
<feature type="compositionally biased region" description="Low complexity" evidence="1">
    <location>
        <begin position="173"/>
        <end position="182"/>
    </location>
</feature>
<evidence type="ECO:0000313" key="3">
    <source>
        <dbReference type="Proteomes" id="UP001162029"/>
    </source>
</evidence>
<name>A0AAV0T6K6_9STRA</name>